<dbReference type="PANTHER" id="PTHR30336:SF4">
    <property type="entry name" value="ENVELOPE BIOGENESIS FACTOR ELYC"/>
    <property type="match status" value="1"/>
</dbReference>
<dbReference type="InterPro" id="IPR051599">
    <property type="entry name" value="Cell_Envelope_Assoc"/>
</dbReference>
<evidence type="ECO:0000313" key="3">
    <source>
        <dbReference type="EMBL" id="MBP5857182.1"/>
    </source>
</evidence>
<keyword evidence="1" id="KW-1133">Transmembrane helix</keyword>
<name>A0A8J7S816_9PROT</name>
<evidence type="ECO:0000313" key="4">
    <source>
        <dbReference type="Proteomes" id="UP000672602"/>
    </source>
</evidence>
<feature type="transmembrane region" description="Helical" evidence="1">
    <location>
        <begin position="12"/>
        <end position="34"/>
    </location>
</feature>
<dbReference type="GO" id="GO:0043164">
    <property type="term" value="P:Gram-negative-bacterium-type cell wall biogenesis"/>
    <property type="evidence" value="ECO:0007669"/>
    <property type="project" value="TreeGrafter"/>
</dbReference>
<evidence type="ECO:0000259" key="2">
    <source>
        <dbReference type="Pfam" id="PF02698"/>
    </source>
</evidence>
<gene>
    <name evidence="3" type="ORF">KAJ83_09195</name>
</gene>
<dbReference type="Gene3D" id="3.40.50.620">
    <property type="entry name" value="HUPs"/>
    <property type="match status" value="1"/>
</dbReference>
<sequence>MDGTTYDLFRRILLTATHSVPLWIVLGAALLLWWRARRRRGMSLVAVLGLGAAALTLGAMPAGPKLAERVLAPSDLPVLGESGAIPAGIGQGVSDGPFIAIFSGGIVRYGADETVGTGEAAGWFPKPVTLRRVGRAMAVARARSLPVMLSGGRVPAEAPPESEVIARAMRLEDTVLLERRSRNTYENARELAALAARRGWRRVIVATDRVHLRRAAACLRAAGLVPVAVIPAEAPVDLGPGDLIPSVEGLADWRPVLREILGLVYYLARGRIAPRDL</sequence>
<keyword evidence="1" id="KW-0812">Transmembrane</keyword>
<organism evidence="3 4">
    <name type="scientific">Marivibrio halodurans</name>
    <dbReference type="NCBI Taxonomy" id="2039722"/>
    <lineage>
        <taxon>Bacteria</taxon>
        <taxon>Pseudomonadati</taxon>
        <taxon>Pseudomonadota</taxon>
        <taxon>Alphaproteobacteria</taxon>
        <taxon>Rhodospirillales</taxon>
        <taxon>Rhodospirillaceae</taxon>
        <taxon>Marivibrio</taxon>
    </lineage>
</organism>
<feature type="domain" description="DUF218" evidence="2">
    <location>
        <begin position="112"/>
        <end position="262"/>
    </location>
</feature>
<keyword evidence="1" id="KW-0472">Membrane</keyword>
<dbReference type="InterPro" id="IPR003848">
    <property type="entry name" value="DUF218"/>
</dbReference>
<protein>
    <submittedName>
        <fullName evidence="3">YdcF family protein</fullName>
    </submittedName>
</protein>
<reference evidence="3" key="1">
    <citation type="submission" date="2021-04" db="EMBL/GenBank/DDBJ databases">
        <authorList>
            <person name="Zhang D.-C."/>
        </authorList>
    </citation>
    <scope>NUCLEOTIDE SEQUENCE</scope>
    <source>
        <strain evidence="3">CGMCC 1.15697</strain>
    </source>
</reference>
<dbReference type="AlphaFoldDB" id="A0A8J7S816"/>
<dbReference type="RefSeq" id="WP_210681777.1">
    <property type="nucleotide sequence ID" value="NZ_JAGMWN010000004.1"/>
</dbReference>
<proteinExistence type="predicted"/>
<dbReference type="GO" id="GO:0005886">
    <property type="term" value="C:plasma membrane"/>
    <property type="evidence" value="ECO:0007669"/>
    <property type="project" value="TreeGrafter"/>
</dbReference>
<accession>A0A8J7S816</accession>
<dbReference type="Pfam" id="PF02698">
    <property type="entry name" value="DUF218"/>
    <property type="match status" value="1"/>
</dbReference>
<dbReference type="Proteomes" id="UP000672602">
    <property type="component" value="Unassembled WGS sequence"/>
</dbReference>
<dbReference type="PANTHER" id="PTHR30336">
    <property type="entry name" value="INNER MEMBRANE PROTEIN, PROBABLE PERMEASE"/>
    <property type="match status" value="1"/>
</dbReference>
<evidence type="ECO:0000256" key="1">
    <source>
        <dbReference type="SAM" id="Phobius"/>
    </source>
</evidence>
<dbReference type="EMBL" id="JAGMWN010000004">
    <property type="protein sequence ID" value="MBP5857182.1"/>
    <property type="molecule type" value="Genomic_DNA"/>
</dbReference>
<dbReference type="GO" id="GO:0000270">
    <property type="term" value="P:peptidoglycan metabolic process"/>
    <property type="evidence" value="ECO:0007669"/>
    <property type="project" value="TreeGrafter"/>
</dbReference>
<feature type="transmembrane region" description="Helical" evidence="1">
    <location>
        <begin position="41"/>
        <end position="60"/>
    </location>
</feature>
<dbReference type="InterPro" id="IPR014729">
    <property type="entry name" value="Rossmann-like_a/b/a_fold"/>
</dbReference>
<keyword evidence="4" id="KW-1185">Reference proteome</keyword>
<comment type="caution">
    <text evidence="3">The sequence shown here is derived from an EMBL/GenBank/DDBJ whole genome shotgun (WGS) entry which is preliminary data.</text>
</comment>